<organism evidence="1">
    <name type="scientific">Rhizophora mucronata</name>
    <name type="common">Asiatic mangrove</name>
    <dbReference type="NCBI Taxonomy" id="61149"/>
    <lineage>
        <taxon>Eukaryota</taxon>
        <taxon>Viridiplantae</taxon>
        <taxon>Streptophyta</taxon>
        <taxon>Embryophyta</taxon>
        <taxon>Tracheophyta</taxon>
        <taxon>Spermatophyta</taxon>
        <taxon>Magnoliopsida</taxon>
        <taxon>eudicotyledons</taxon>
        <taxon>Gunneridae</taxon>
        <taxon>Pentapetalae</taxon>
        <taxon>rosids</taxon>
        <taxon>fabids</taxon>
        <taxon>Malpighiales</taxon>
        <taxon>Rhizophoraceae</taxon>
        <taxon>Rhizophora</taxon>
    </lineage>
</organism>
<dbReference type="EMBL" id="GGEC01028717">
    <property type="protein sequence ID" value="MBX09201.1"/>
    <property type="molecule type" value="Transcribed_RNA"/>
</dbReference>
<proteinExistence type="predicted"/>
<reference evidence="1" key="1">
    <citation type="submission" date="2018-02" db="EMBL/GenBank/DDBJ databases">
        <title>Rhizophora mucronata_Transcriptome.</title>
        <authorList>
            <person name="Meera S.P."/>
            <person name="Sreeshan A."/>
            <person name="Augustine A."/>
        </authorList>
    </citation>
    <scope>NUCLEOTIDE SEQUENCE</scope>
    <source>
        <tissue evidence="1">Leaf</tissue>
    </source>
</reference>
<sequence>MQQKKIITTSYSAPIRITPKSWTEALSKVSENSCLRIVSADCKKFHLHDEDTFNDKNFTLSFQGHDFSAKCQTSLRL</sequence>
<accession>A0A2P2KTZ3</accession>
<name>A0A2P2KTZ3_RHIMU</name>
<dbReference type="AlphaFoldDB" id="A0A2P2KTZ3"/>
<protein>
    <submittedName>
        <fullName evidence="1">Uncharacterized protein</fullName>
    </submittedName>
</protein>
<evidence type="ECO:0000313" key="1">
    <source>
        <dbReference type="EMBL" id="MBX09201.1"/>
    </source>
</evidence>